<dbReference type="InterPro" id="IPR038363">
    <property type="entry name" value="LepA_C_sf"/>
</dbReference>
<comment type="catalytic activity">
    <reaction evidence="8 11">
        <text>GTP + H2O = GDP + phosphate + H(+)</text>
        <dbReference type="Rhea" id="RHEA:19669"/>
        <dbReference type="ChEBI" id="CHEBI:15377"/>
        <dbReference type="ChEBI" id="CHEBI:15378"/>
        <dbReference type="ChEBI" id="CHEBI:37565"/>
        <dbReference type="ChEBI" id="CHEBI:43474"/>
        <dbReference type="ChEBI" id="CHEBI:58189"/>
        <dbReference type="EC" id="3.6.5.n1"/>
    </reaction>
</comment>
<evidence type="ECO:0000256" key="6">
    <source>
        <dbReference type="ARBA" id="ARBA00023134"/>
    </source>
</evidence>
<evidence type="ECO:0000256" key="2">
    <source>
        <dbReference type="ARBA" id="ARBA00022475"/>
    </source>
</evidence>
<evidence type="ECO:0000256" key="4">
    <source>
        <dbReference type="ARBA" id="ARBA00022801"/>
    </source>
</evidence>
<dbReference type="SUPFAM" id="SSF50447">
    <property type="entry name" value="Translation proteins"/>
    <property type="match status" value="1"/>
</dbReference>
<dbReference type="SUPFAM" id="SSF54980">
    <property type="entry name" value="EF-G C-terminal domain-like"/>
    <property type="match status" value="2"/>
</dbReference>
<dbReference type="FunFam" id="3.30.70.870:FF:000004">
    <property type="entry name" value="Translation factor GUF1, mitochondrial"/>
    <property type="match status" value="1"/>
</dbReference>
<keyword evidence="6 11" id="KW-0342">GTP-binding</keyword>
<dbReference type="InterPro" id="IPR027417">
    <property type="entry name" value="P-loop_NTPase"/>
</dbReference>
<dbReference type="CDD" id="cd01890">
    <property type="entry name" value="LepA"/>
    <property type="match status" value="1"/>
</dbReference>
<dbReference type="InterPro" id="IPR013842">
    <property type="entry name" value="LepA_CTD"/>
</dbReference>
<dbReference type="PANTHER" id="PTHR43512">
    <property type="entry name" value="TRANSLATION FACTOR GUF1-RELATED"/>
    <property type="match status" value="1"/>
</dbReference>
<dbReference type="GO" id="GO:0005525">
    <property type="term" value="F:GTP binding"/>
    <property type="evidence" value="ECO:0007669"/>
    <property type="project" value="UniProtKB-UniRule"/>
</dbReference>
<dbReference type="Gene3D" id="3.30.70.240">
    <property type="match status" value="1"/>
</dbReference>
<dbReference type="InterPro" id="IPR009000">
    <property type="entry name" value="Transl_B-barrel_sf"/>
</dbReference>
<dbReference type="SMART" id="SM00838">
    <property type="entry name" value="EFG_C"/>
    <property type="match status" value="1"/>
</dbReference>
<dbReference type="Gene3D" id="3.30.70.870">
    <property type="entry name" value="Elongation Factor G (Translational Gtpase), domain 3"/>
    <property type="match status" value="1"/>
</dbReference>
<sequence length="595" mass="66660">MKNIRNFCIIAHIDHGKSTLADRLLEVTKTVSERELQAQVLDDMDLEKEKGITIKSHAIQMEYVQDGEKYILNLIDTPGHVDFSYEVSRAIASCEGALLVVDATQGIQAQTISNLYLALGHDLEIIPVLNKIDMAAAMIEEVKDQIVDMLGCKREEILAASGKTGEGVEDILRAIVERIPAPKGDEKAPLQALIFDSVFNPFRGIIAYFRVMNGTIRKGERVKFFNAGSEYDADEIGVLKLKMSPRDEIRAGDVGYIISGIKNSVDVKVGDTITSVATPCSEAIAGFEDVKPMVFAGIYPVETDQYEDLRASLEKLQLNDASLTYEPESSLALGFGFRCGFLGLLHMEIIQERLYREFNMDVITTVPNVSYKVTTTKGEEFMVHNPSGLPEPNYIHKIEEPYILAQVITKTEYLGAVMKLCIDKRGVLLNQTFITTDRVEVNFDMPLAEIVFDFYDKLKSVSRGYASFDYHMTDYKPSKLSKLDILLNGEPVDALSSLIYFDHAYDFGRKMCEKLKELIPRQQFDIAIQAAIGAKIIARETVKAVRKDVTAKCYGGDISRKRKLLEKQKAGKKRMRQVGRVEVPQEAFLAVLKMD</sequence>
<dbReference type="FunFam" id="3.40.50.300:FF:000078">
    <property type="entry name" value="Elongation factor 4"/>
    <property type="match status" value="1"/>
</dbReference>
<gene>
    <name evidence="11 13" type="primary">lepA</name>
    <name evidence="13" type="ORF">H9888_02765</name>
</gene>
<feature type="binding site" evidence="11">
    <location>
        <begin position="14"/>
        <end position="19"/>
    </location>
    <ligand>
        <name>GTP</name>
        <dbReference type="ChEBI" id="CHEBI:37565"/>
    </ligand>
</feature>
<dbReference type="Pfam" id="PF00009">
    <property type="entry name" value="GTP_EFTU"/>
    <property type="match status" value="1"/>
</dbReference>
<evidence type="ECO:0000256" key="11">
    <source>
        <dbReference type="HAMAP-Rule" id="MF_00071"/>
    </source>
</evidence>
<evidence type="ECO:0000256" key="8">
    <source>
        <dbReference type="ARBA" id="ARBA00050293"/>
    </source>
</evidence>
<dbReference type="SUPFAM" id="SSF52540">
    <property type="entry name" value="P-loop containing nucleoside triphosphate hydrolases"/>
    <property type="match status" value="1"/>
</dbReference>
<dbReference type="FunFam" id="3.30.70.2570:FF:000001">
    <property type="entry name" value="Translation factor GUF1, mitochondrial"/>
    <property type="match status" value="1"/>
</dbReference>
<dbReference type="Pfam" id="PF06421">
    <property type="entry name" value="LepA_C"/>
    <property type="match status" value="1"/>
</dbReference>
<evidence type="ECO:0000313" key="13">
    <source>
        <dbReference type="EMBL" id="HIW10401.1"/>
    </source>
</evidence>
<keyword evidence="3 11" id="KW-0547">Nucleotide-binding</keyword>
<keyword evidence="4 11" id="KW-0378">Hydrolase</keyword>
<evidence type="ECO:0000256" key="3">
    <source>
        <dbReference type="ARBA" id="ARBA00022741"/>
    </source>
</evidence>
<dbReference type="PANTHER" id="PTHR43512:SF4">
    <property type="entry name" value="TRANSLATION FACTOR GUF1 HOMOLOG, CHLOROPLASTIC"/>
    <property type="match status" value="1"/>
</dbReference>
<dbReference type="GO" id="GO:0045727">
    <property type="term" value="P:positive regulation of translation"/>
    <property type="evidence" value="ECO:0007669"/>
    <property type="project" value="UniProtKB-UniRule"/>
</dbReference>
<reference evidence="13" key="2">
    <citation type="submission" date="2021-04" db="EMBL/GenBank/DDBJ databases">
        <authorList>
            <person name="Gilroy R."/>
        </authorList>
    </citation>
    <scope>NUCLEOTIDE SEQUENCE</scope>
    <source>
        <strain evidence="13">ChiBcec15-1070</strain>
    </source>
</reference>
<comment type="caution">
    <text evidence="13">The sequence shown here is derived from an EMBL/GenBank/DDBJ whole genome shotgun (WGS) entry which is preliminary data.</text>
</comment>
<keyword evidence="5 11" id="KW-0648">Protein biosynthesis</keyword>
<keyword evidence="2 11" id="KW-1003">Cell membrane</keyword>
<dbReference type="Gene3D" id="2.40.30.10">
    <property type="entry name" value="Translation factors"/>
    <property type="match status" value="1"/>
</dbReference>
<feature type="domain" description="Tr-type G" evidence="12">
    <location>
        <begin position="2"/>
        <end position="183"/>
    </location>
</feature>
<dbReference type="Proteomes" id="UP000823926">
    <property type="component" value="Unassembled WGS sequence"/>
</dbReference>
<dbReference type="InterPro" id="IPR000640">
    <property type="entry name" value="EFG_V-like"/>
</dbReference>
<dbReference type="FunFam" id="2.40.30.10:FF:000015">
    <property type="entry name" value="Translation factor GUF1, mitochondrial"/>
    <property type="match status" value="1"/>
</dbReference>
<evidence type="ECO:0000256" key="7">
    <source>
        <dbReference type="ARBA" id="ARBA00023136"/>
    </source>
</evidence>
<comment type="similarity">
    <text evidence="1 11">Belongs to the TRAFAC class translation factor GTPase superfamily. Classic translation factor GTPase family. LepA subfamily.</text>
</comment>
<dbReference type="EC" id="3.6.5.n1" evidence="11"/>
<dbReference type="Gene3D" id="3.30.70.2570">
    <property type="entry name" value="Elongation factor 4, C-terminal domain"/>
    <property type="match status" value="1"/>
</dbReference>
<dbReference type="InterPro" id="IPR006297">
    <property type="entry name" value="EF-4"/>
</dbReference>
<dbReference type="GO" id="GO:0043022">
    <property type="term" value="F:ribosome binding"/>
    <property type="evidence" value="ECO:0007669"/>
    <property type="project" value="UniProtKB-UniRule"/>
</dbReference>
<dbReference type="PROSITE" id="PS51722">
    <property type="entry name" value="G_TR_2"/>
    <property type="match status" value="1"/>
</dbReference>
<dbReference type="CDD" id="cd03699">
    <property type="entry name" value="EF4_II"/>
    <property type="match status" value="1"/>
</dbReference>
<reference evidence="13" key="1">
    <citation type="journal article" date="2021" name="PeerJ">
        <title>Extensive microbial diversity within the chicken gut microbiome revealed by metagenomics and culture.</title>
        <authorList>
            <person name="Gilroy R."/>
            <person name="Ravi A."/>
            <person name="Getino M."/>
            <person name="Pursley I."/>
            <person name="Horton D.L."/>
            <person name="Alikhan N.F."/>
            <person name="Baker D."/>
            <person name="Gharbi K."/>
            <person name="Hall N."/>
            <person name="Watson M."/>
            <person name="Adriaenssens E.M."/>
            <person name="Foster-Nyarko E."/>
            <person name="Jarju S."/>
            <person name="Secka A."/>
            <person name="Antonio M."/>
            <person name="Oren A."/>
            <person name="Chaudhuri R.R."/>
            <person name="La Ragione R."/>
            <person name="Hildebrand F."/>
            <person name="Pallen M.J."/>
        </authorList>
    </citation>
    <scope>NUCLEOTIDE SEQUENCE</scope>
    <source>
        <strain evidence="13">ChiBcec15-1070</strain>
    </source>
</reference>
<dbReference type="InterPro" id="IPR035647">
    <property type="entry name" value="EFG_III/V"/>
</dbReference>
<evidence type="ECO:0000256" key="1">
    <source>
        <dbReference type="ARBA" id="ARBA00005454"/>
    </source>
</evidence>
<dbReference type="NCBIfam" id="TIGR01393">
    <property type="entry name" value="lepA"/>
    <property type="match status" value="1"/>
</dbReference>
<dbReference type="PRINTS" id="PR00315">
    <property type="entry name" value="ELONGATNFCT"/>
</dbReference>
<dbReference type="InterPro" id="IPR000795">
    <property type="entry name" value="T_Tr_GTP-bd_dom"/>
</dbReference>
<comment type="function">
    <text evidence="9 11">Required for accurate and efficient protein synthesis under certain stress conditions. May act as a fidelity factor of the translation reaction, by catalyzing a one-codon backward translocation of tRNAs on improperly translocated ribosomes. Back-translocation proceeds from a post-translocation (POST) complex to a pre-translocation (PRE) complex, thus giving elongation factor G a second chance to translocate the tRNAs correctly. Binds to ribosomes in a GTP-dependent manner.</text>
</comment>
<dbReference type="FunFam" id="3.30.70.240:FF:000007">
    <property type="entry name" value="Translation factor GUF1, mitochondrial"/>
    <property type="match status" value="1"/>
</dbReference>
<dbReference type="HAMAP" id="MF_00071">
    <property type="entry name" value="LepA"/>
    <property type="match status" value="1"/>
</dbReference>
<dbReference type="AlphaFoldDB" id="A0A9D1QCU0"/>
<comment type="similarity">
    <text evidence="10">Belongs to the GTP-binding elongation factor family. LepA subfamily.</text>
</comment>
<dbReference type="InterPro" id="IPR004161">
    <property type="entry name" value="EFTu-like_2"/>
</dbReference>
<dbReference type="GO" id="GO:0003924">
    <property type="term" value="F:GTPase activity"/>
    <property type="evidence" value="ECO:0007669"/>
    <property type="project" value="UniProtKB-UniRule"/>
</dbReference>
<name>A0A9D1QCU0_9BACT</name>
<evidence type="ECO:0000256" key="10">
    <source>
        <dbReference type="ARBA" id="ARBA00061052"/>
    </source>
</evidence>
<accession>A0A9D1QCU0</accession>
<dbReference type="EMBL" id="DXHL01000016">
    <property type="protein sequence ID" value="HIW10401.1"/>
    <property type="molecule type" value="Genomic_DNA"/>
</dbReference>
<dbReference type="Pfam" id="PF00679">
    <property type="entry name" value="EFG_C"/>
    <property type="match status" value="1"/>
</dbReference>
<feature type="binding site" evidence="11">
    <location>
        <begin position="130"/>
        <end position="133"/>
    </location>
    <ligand>
        <name>GTP</name>
        <dbReference type="ChEBI" id="CHEBI:37565"/>
    </ligand>
</feature>
<evidence type="ECO:0000313" key="14">
    <source>
        <dbReference type="Proteomes" id="UP000823926"/>
    </source>
</evidence>
<comment type="subcellular location">
    <subcellularLocation>
        <location evidence="11">Cell membrane</location>
        <topology evidence="11">Peripheral membrane protein</topology>
        <orientation evidence="11">Cytoplasmic side</orientation>
    </subcellularLocation>
</comment>
<dbReference type="Gene3D" id="3.40.50.300">
    <property type="entry name" value="P-loop containing nucleotide triphosphate hydrolases"/>
    <property type="match status" value="1"/>
</dbReference>
<dbReference type="Pfam" id="PF03144">
    <property type="entry name" value="GTP_EFTU_D2"/>
    <property type="match status" value="1"/>
</dbReference>
<evidence type="ECO:0000259" key="12">
    <source>
        <dbReference type="PROSITE" id="PS51722"/>
    </source>
</evidence>
<dbReference type="CDD" id="cd03709">
    <property type="entry name" value="lepA_C"/>
    <property type="match status" value="1"/>
</dbReference>
<organism evidence="13 14">
    <name type="scientific">Candidatus Rikenella faecigallinarum</name>
    <dbReference type="NCBI Taxonomy" id="2838745"/>
    <lineage>
        <taxon>Bacteria</taxon>
        <taxon>Pseudomonadati</taxon>
        <taxon>Bacteroidota</taxon>
        <taxon>Bacteroidia</taxon>
        <taxon>Bacteroidales</taxon>
        <taxon>Rikenellaceae</taxon>
        <taxon>Rikenella</taxon>
    </lineage>
</organism>
<evidence type="ECO:0000256" key="5">
    <source>
        <dbReference type="ARBA" id="ARBA00022917"/>
    </source>
</evidence>
<dbReference type="NCBIfam" id="TIGR00231">
    <property type="entry name" value="small_GTP"/>
    <property type="match status" value="1"/>
</dbReference>
<evidence type="ECO:0000256" key="9">
    <source>
        <dbReference type="ARBA" id="ARBA00057626"/>
    </source>
</evidence>
<keyword evidence="7 11" id="KW-0472">Membrane</keyword>
<dbReference type="InterPro" id="IPR035654">
    <property type="entry name" value="LepA_IV"/>
</dbReference>
<dbReference type="CDD" id="cd16260">
    <property type="entry name" value="EF4_III"/>
    <property type="match status" value="1"/>
</dbReference>
<keyword evidence="13" id="KW-0251">Elongation factor</keyword>
<dbReference type="GO" id="GO:0005886">
    <property type="term" value="C:plasma membrane"/>
    <property type="evidence" value="ECO:0007669"/>
    <property type="project" value="UniProtKB-SubCell"/>
</dbReference>
<dbReference type="GO" id="GO:0003746">
    <property type="term" value="F:translation elongation factor activity"/>
    <property type="evidence" value="ECO:0007669"/>
    <property type="project" value="UniProtKB-UniRule"/>
</dbReference>
<proteinExistence type="inferred from homology"/>
<dbReference type="InterPro" id="IPR005225">
    <property type="entry name" value="Small_GTP-bd"/>
</dbReference>
<protein>
    <recommendedName>
        <fullName evidence="11">Elongation factor 4</fullName>
        <shortName evidence="11">EF-4</shortName>
        <ecNumber evidence="11">3.6.5.n1</ecNumber>
    </recommendedName>
    <alternativeName>
        <fullName evidence="11">Ribosomal back-translocase LepA</fullName>
    </alternativeName>
</protein>